<evidence type="ECO:0000313" key="11">
    <source>
        <dbReference type="Proteomes" id="UP000262825"/>
    </source>
</evidence>
<evidence type="ECO:0000256" key="5">
    <source>
        <dbReference type="ARBA" id="ARBA00022729"/>
    </source>
</evidence>
<dbReference type="AlphaFoldDB" id="A0A376B811"/>
<feature type="chain" id="PRO_5016573149" evidence="9">
    <location>
        <begin position="21"/>
        <end position="536"/>
    </location>
</feature>
<evidence type="ECO:0000256" key="4">
    <source>
        <dbReference type="ARBA" id="ARBA00022622"/>
    </source>
</evidence>
<keyword evidence="8" id="KW-0812">Transmembrane</keyword>
<dbReference type="InterPro" id="IPR051648">
    <property type="entry name" value="CWI-Assembly_Regulator"/>
</dbReference>
<sequence>MKSLKLFTLNLLACIFVNEASILSDISNTNTSVKTNSNVKCNTGQKVYNIDERGLSFKATADDIKDLMDKISISNNKEKKNSFSNTSNNAVSNEKKLSGKNYTKEGTEIAKKKQTNNYKEEEEVKKKKEEPKNKTQDYEKPSVIPEACTKDYYNVENLQNLNDLQSQCSILKGSLIIDDFPDHIVDLGAIKNIEGDFIVRNSPNVVRIDAPQLNNIGHKFEINELTSLTSIYMDALEHVDVLEWKVVPILSTVSFDTGLKKIKEIIISDTSLVDFDIFKNIEDLAVLNINNNRYMESIDSNAKTISRQLSISANARDLVVSFPQIEWANNITIRDVVSADLPTLEFVNNSAEFIDNFFTELKLPNVKSIGGTLGIIENYHLKNVDLEEVSDIFGGLMITNNSEIETINFLPNLQHIGGAIQFDGKFKDTNFPKLKLVKGSVFINTNSNNMNCNKWTAPENGLSIIRGGKIICISGRKQSTVRLSEDGQILNKDESDVAEETQIKENSGNMGILNNKISISWVIGFAIIAVLLTIPY</sequence>
<dbReference type="GO" id="GO:0009277">
    <property type="term" value="C:fungal-type cell wall"/>
    <property type="evidence" value="ECO:0007669"/>
    <property type="project" value="TreeGrafter"/>
</dbReference>
<organism evidence="10 11">
    <name type="scientific">Saccharomycodes ludwigii</name>
    <dbReference type="NCBI Taxonomy" id="36035"/>
    <lineage>
        <taxon>Eukaryota</taxon>
        <taxon>Fungi</taxon>
        <taxon>Dikarya</taxon>
        <taxon>Ascomycota</taxon>
        <taxon>Saccharomycotina</taxon>
        <taxon>Saccharomycetes</taxon>
        <taxon>Saccharomycodales</taxon>
        <taxon>Saccharomycodaceae</taxon>
        <taxon>Saccharomycodes</taxon>
    </lineage>
</organism>
<evidence type="ECO:0000256" key="9">
    <source>
        <dbReference type="SAM" id="SignalP"/>
    </source>
</evidence>
<keyword evidence="11" id="KW-1185">Reference proteome</keyword>
<protein>
    <submittedName>
        <fullName evidence="10">Related to Sporulation-specific protein 22</fullName>
    </submittedName>
</protein>
<dbReference type="InterPro" id="IPR036941">
    <property type="entry name" value="Rcpt_L-dom_sf"/>
</dbReference>
<evidence type="ECO:0000256" key="6">
    <source>
        <dbReference type="ARBA" id="ARBA00023180"/>
    </source>
</evidence>
<dbReference type="GO" id="GO:0005886">
    <property type="term" value="C:plasma membrane"/>
    <property type="evidence" value="ECO:0007669"/>
    <property type="project" value="UniProtKB-SubCell"/>
</dbReference>
<accession>A0A376B811</accession>
<dbReference type="Proteomes" id="UP000262825">
    <property type="component" value="Unassembled WGS sequence"/>
</dbReference>
<dbReference type="GO" id="GO:0030476">
    <property type="term" value="P:ascospore wall assembly"/>
    <property type="evidence" value="ECO:0007669"/>
    <property type="project" value="TreeGrafter"/>
</dbReference>
<feature type="signal peptide" evidence="9">
    <location>
        <begin position="1"/>
        <end position="20"/>
    </location>
</feature>
<evidence type="ECO:0000313" key="10">
    <source>
        <dbReference type="EMBL" id="SSD60260.1"/>
    </source>
</evidence>
<comment type="similarity">
    <text evidence="2">Belongs to the SPS2 family.</text>
</comment>
<dbReference type="PANTHER" id="PTHR31018:SF12">
    <property type="entry name" value="SPORULATION-SPECIFIC PROTEIN 2-RELATED"/>
    <property type="match status" value="1"/>
</dbReference>
<evidence type="ECO:0000256" key="1">
    <source>
        <dbReference type="ARBA" id="ARBA00004609"/>
    </source>
</evidence>
<dbReference type="PANTHER" id="PTHR31018">
    <property type="entry name" value="SPORULATION-SPECIFIC PROTEIN-RELATED"/>
    <property type="match status" value="1"/>
</dbReference>
<keyword evidence="3" id="KW-1003">Cell membrane</keyword>
<reference evidence="11" key="1">
    <citation type="submission" date="2018-06" db="EMBL/GenBank/DDBJ databases">
        <authorList>
            <person name="Guldener U."/>
        </authorList>
    </citation>
    <scope>NUCLEOTIDE SEQUENCE [LARGE SCALE GENOMIC DNA]</scope>
    <source>
        <strain evidence="11">UTAD17</strain>
    </source>
</reference>
<feature type="compositionally biased region" description="Basic and acidic residues" evidence="7">
    <location>
        <begin position="118"/>
        <end position="140"/>
    </location>
</feature>
<keyword evidence="4" id="KW-0449">Lipoprotein</keyword>
<dbReference type="GO" id="GO:0009986">
    <property type="term" value="C:cell surface"/>
    <property type="evidence" value="ECO:0007669"/>
    <property type="project" value="TreeGrafter"/>
</dbReference>
<name>A0A376B811_9ASCO</name>
<dbReference type="SUPFAM" id="SSF52058">
    <property type="entry name" value="L domain-like"/>
    <property type="match status" value="3"/>
</dbReference>
<gene>
    <name evidence="10" type="ORF">SCODWIG_02021</name>
</gene>
<feature type="compositionally biased region" description="Basic and acidic residues" evidence="7">
    <location>
        <begin position="93"/>
        <end position="111"/>
    </location>
</feature>
<keyword evidence="4" id="KW-0336">GPI-anchor</keyword>
<dbReference type="EMBL" id="UFAJ01000310">
    <property type="protein sequence ID" value="SSD60260.1"/>
    <property type="molecule type" value="Genomic_DNA"/>
</dbReference>
<proteinExistence type="inferred from homology"/>
<dbReference type="GO" id="GO:0098552">
    <property type="term" value="C:side of membrane"/>
    <property type="evidence" value="ECO:0007669"/>
    <property type="project" value="UniProtKB-KW"/>
</dbReference>
<comment type="subcellular location">
    <subcellularLocation>
        <location evidence="1">Cell membrane</location>
        <topology evidence="1">Lipid-anchor</topology>
        <topology evidence="1">GPI-anchor</topology>
    </subcellularLocation>
</comment>
<feature type="transmembrane region" description="Helical" evidence="8">
    <location>
        <begin position="517"/>
        <end position="534"/>
    </location>
</feature>
<evidence type="ECO:0000256" key="3">
    <source>
        <dbReference type="ARBA" id="ARBA00022475"/>
    </source>
</evidence>
<feature type="region of interest" description="Disordered" evidence="7">
    <location>
        <begin position="78"/>
        <end position="140"/>
    </location>
</feature>
<evidence type="ECO:0000256" key="2">
    <source>
        <dbReference type="ARBA" id="ARBA00005798"/>
    </source>
</evidence>
<keyword evidence="8" id="KW-0472">Membrane</keyword>
<dbReference type="VEuPathDB" id="FungiDB:SCODWIG_02021"/>
<keyword evidence="5 9" id="KW-0732">Signal</keyword>
<dbReference type="Gene3D" id="3.80.20.20">
    <property type="entry name" value="Receptor L-domain"/>
    <property type="match status" value="1"/>
</dbReference>
<keyword evidence="6" id="KW-0325">Glycoprotein</keyword>
<evidence type="ECO:0000256" key="8">
    <source>
        <dbReference type="SAM" id="Phobius"/>
    </source>
</evidence>
<keyword evidence="8" id="KW-1133">Transmembrane helix</keyword>
<evidence type="ECO:0000256" key="7">
    <source>
        <dbReference type="SAM" id="MobiDB-lite"/>
    </source>
</evidence>